<accession>A0A4S4NDG3</accession>
<organism evidence="1 2">
    <name type="scientific">Aliishimia ponticola</name>
    <dbReference type="NCBI Taxonomy" id="2499833"/>
    <lineage>
        <taxon>Bacteria</taxon>
        <taxon>Pseudomonadati</taxon>
        <taxon>Pseudomonadota</taxon>
        <taxon>Alphaproteobacteria</taxon>
        <taxon>Rhodobacterales</taxon>
        <taxon>Paracoccaceae</taxon>
        <taxon>Aliishimia</taxon>
    </lineage>
</organism>
<dbReference type="SUPFAM" id="SSF52540">
    <property type="entry name" value="P-loop containing nucleoside triphosphate hydrolases"/>
    <property type="match status" value="1"/>
</dbReference>
<dbReference type="AlphaFoldDB" id="A0A4S4NDG3"/>
<dbReference type="Proteomes" id="UP000306602">
    <property type="component" value="Unassembled WGS sequence"/>
</dbReference>
<evidence type="ECO:0000313" key="2">
    <source>
        <dbReference type="Proteomes" id="UP000306602"/>
    </source>
</evidence>
<keyword evidence="2" id="KW-1185">Reference proteome</keyword>
<dbReference type="Gene3D" id="3.40.50.300">
    <property type="entry name" value="P-loop containing nucleotide triphosphate hydrolases"/>
    <property type="match status" value="1"/>
</dbReference>
<evidence type="ECO:0000313" key="1">
    <source>
        <dbReference type="EMBL" id="THH36567.1"/>
    </source>
</evidence>
<dbReference type="RefSeq" id="WP_136462154.1">
    <property type="nucleotide sequence ID" value="NZ_SRKY01000002.1"/>
</dbReference>
<name>A0A4S4NDG3_9RHOB</name>
<protein>
    <submittedName>
        <fullName evidence="1">Uncharacterized protein</fullName>
    </submittedName>
</protein>
<gene>
    <name evidence="1" type="ORF">E4Z66_06335</name>
</gene>
<reference evidence="1 2" key="1">
    <citation type="submission" date="2019-04" db="EMBL/GenBank/DDBJ databases">
        <title>Shimia ponticola sp. nov., isolated from seawater.</title>
        <authorList>
            <person name="Kim Y.-O."/>
            <person name="Yoon J.-H."/>
        </authorList>
    </citation>
    <scope>NUCLEOTIDE SEQUENCE [LARGE SCALE GENOMIC DNA]</scope>
    <source>
        <strain evidence="1 2">MYP11</strain>
    </source>
</reference>
<sequence>MTVQGDVAQNVAVSQSNGADITHFQIFGERRSGTNYVHTLLQRNLGAAPCFHYGWKHGYCTAPAISRNALIVVVVRDPLDWVLSFYSRQFAPAAHLDGLSFSDFIRAEWDSKARPDRQQWDLFGHRHDRSLRGEVMQLDRHPIEGRRYRNVLEMRRIKLAAHLGFRHRAGNVAVVRYEDARRDPASVLTKLAQEFAVPANVSWVAVTEQVGPPSAKRKQTRQDIAPEDLDHIRSQLDLHVEAGLGYDVTP</sequence>
<dbReference type="EMBL" id="SRKY01000002">
    <property type="protein sequence ID" value="THH36567.1"/>
    <property type="molecule type" value="Genomic_DNA"/>
</dbReference>
<proteinExistence type="predicted"/>
<dbReference type="InterPro" id="IPR027417">
    <property type="entry name" value="P-loop_NTPase"/>
</dbReference>
<dbReference type="OrthoDB" id="7904151at2"/>
<comment type="caution">
    <text evidence="1">The sequence shown here is derived from an EMBL/GenBank/DDBJ whole genome shotgun (WGS) entry which is preliminary data.</text>
</comment>